<organism evidence="2 3">
    <name type="scientific">Luethyella okanaganae</name>
    <dbReference type="NCBI Taxonomy" id="69372"/>
    <lineage>
        <taxon>Bacteria</taxon>
        <taxon>Bacillati</taxon>
        <taxon>Actinomycetota</taxon>
        <taxon>Actinomycetes</taxon>
        <taxon>Micrococcales</taxon>
        <taxon>Microbacteriaceae</taxon>
        <taxon>Luethyella</taxon>
    </lineage>
</organism>
<dbReference type="RefSeq" id="WP_386731923.1">
    <property type="nucleotide sequence ID" value="NZ_JBHSTP010000003.1"/>
</dbReference>
<keyword evidence="1" id="KW-0472">Membrane</keyword>
<evidence type="ECO:0000313" key="3">
    <source>
        <dbReference type="Proteomes" id="UP001596306"/>
    </source>
</evidence>
<proteinExistence type="predicted"/>
<comment type="caution">
    <text evidence="2">The sequence shown here is derived from an EMBL/GenBank/DDBJ whole genome shotgun (WGS) entry which is preliminary data.</text>
</comment>
<dbReference type="EMBL" id="JBHSTP010000003">
    <property type="protein sequence ID" value="MFC6356850.1"/>
    <property type="molecule type" value="Genomic_DNA"/>
</dbReference>
<feature type="transmembrane region" description="Helical" evidence="1">
    <location>
        <begin position="130"/>
        <end position="150"/>
    </location>
</feature>
<accession>A0ABW1VIE0</accession>
<dbReference type="Proteomes" id="UP001596306">
    <property type="component" value="Unassembled WGS sequence"/>
</dbReference>
<dbReference type="Pfam" id="PF19616">
    <property type="entry name" value="DUF6121"/>
    <property type="match status" value="1"/>
</dbReference>
<reference evidence="3" key="1">
    <citation type="journal article" date="2019" name="Int. J. Syst. Evol. Microbiol.">
        <title>The Global Catalogue of Microorganisms (GCM) 10K type strain sequencing project: providing services to taxonomists for standard genome sequencing and annotation.</title>
        <authorList>
            <consortium name="The Broad Institute Genomics Platform"/>
            <consortium name="The Broad Institute Genome Sequencing Center for Infectious Disease"/>
            <person name="Wu L."/>
            <person name="Ma J."/>
        </authorList>
    </citation>
    <scope>NUCLEOTIDE SEQUENCE [LARGE SCALE GENOMIC DNA]</scope>
    <source>
        <strain evidence="3">CCUG 43304</strain>
    </source>
</reference>
<keyword evidence="1" id="KW-1133">Transmembrane helix</keyword>
<protein>
    <submittedName>
        <fullName evidence="2">DUF6121 family protein</fullName>
    </submittedName>
</protein>
<evidence type="ECO:0000256" key="1">
    <source>
        <dbReference type="SAM" id="Phobius"/>
    </source>
</evidence>
<feature type="transmembrane region" description="Helical" evidence="1">
    <location>
        <begin position="89"/>
        <end position="110"/>
    </location>
</feature>
<sequence>MAADHQPQRDAWYPLVLALFAVVAYVAFVVCAFGFASLYGAGNVIDEAEAGPLVGPVMVASATIVLFFALLMIGAPMSAASRRIPVGRVLGAAFAVTAAYLLSGALAYSTTTAQLLDAVLFFGHHLVRPFTFAVAGLAFLVALLYVLVLLRRLHGGRRPLWPWEKHGD</sequence>
<evidence type="ECO:0000313" key="2">
    <source>
        <dbReference type="EMBL" id="MFC6356850.1"/>
    </source>
</evidence>
<feature type="transmembrane region" description="Helical" evidence="1">
    <location>
        <begin position="12"/>
        <end position="41"/>
    </location>
</feature>
<keyword evidence="1" id="KW-0812">Transmembrane</keyword>
<dbReference type="InterPro" id="IPR046124">
    <property type="entry name" value="DUF6121"/>
</dbReference>
<keyword evidence="3" id="KW-1185">Reference proteome</keyword>
<gene>
    <name evidence="2" type="ORF">ACFQB0_12110</name>
</gene>
<feature type="transmembrane region" description="Helical" evidence="1">
    <location>
        <begin position="53"/>
        <end position="77"/>
    </location>
</feature>
<name>A0ABW1VIE0_9MICO</name>